<gene>
    <name evidence="3" type="ORF">JG29_06180</name>
</gene>
<sequence length="857" mass="95066">MKWMSKFLLILVLISNFIVNVSSVAATDINTGVTTSLENENDFLNSLKESQVFLPDQRESLTQKNQTLTSLMQPLNQLKQSEGIPSTTIKKGDFELNGNYSFDDTADSGSVKLNWDKLPNLADGYKVKRSTDNEKWEEISTNYGKKVKILNVYPKDANLDADFLIGWMAKINAENSIAVESVPLSDFNNNPDKYLKADDGSYKYDGLYFGSADSNGGWVAGVNDLTEKSQPVVAKFADTGRSIILGHDTITTAGQGGHPWFNKFAPKLDLWVRGLQNQNNDYTMGTNHIWLSGTQVKFIDPNGDLAQYPNKGLPEVMDIQQTHTVDQYYLYNSDAIRWMVFLPTFSNNGSGSFNEPDYLYDRQGKKVGDDNWYLITKNNYAMIQTGHTTGACTPDEAKIIANTIYYTSTLNTSNSGTDPKANDKAAPNAPTLTSNDTNNDKFDLTINSQDNPSYYYYQVTGNVNDKTTNKLTPKSSDVIQQQALSDIKGYFYAIDSNSNPGTNAANVKYKDSDPSKVDTSAANFLKVTQPNTNGNSATLTNQQLLKNSKNYIHVVAVDRDNNISTVQTQKISDLVPSKRSVRVKVWMDSNYNGIIDTNEKIKANMPIHIFKKNTDDSYEELQQTSNSNITGDDGTCSVNNLQSNTYYVGLKISDCRAMFPTVSGGKSISQLINNKANTISHDNYFLTTAIIVNKDNDNRTVNLGLIDQLGFISITKLPQLNFGISLIPYAGSISLPNPNKDENTLTINDNRTSLQTDLADYFVPYKVNIQLSAFKQGKEKGLQGSSITLTFPNENTVTVSSEQTDKQLLLTQQPSQNTEDTTKFKNISLNVPQKSIATIIKPGTYTATITYEIEDTP</sequence>
<dbReference type="Gene3D" id="2.60.40.10">
    <property type="entry name" value="Immunoglobulins"/>
    <property type="match status" value="1"/>
</dbReference>
<dbReference type="SUPFAM" id="SSF117074">
    <property type="entry name" value="Hypothetical protein PA1324"/>
    <property type="match status" value="1"/>
</dbReference>
<dbReference type="InterPro" id="IPR013783">
    <property type="entry name" value="Ig-like_fold"/>
</dbReference>
<evidence type="ECO:0000256" key="2">
    <source>
        <dbReference type="SAM" id="SignalP"/>
    </source>
</evidence>
<dbReference type="EMBL" id="JXBZ01000005">
    <property type="protein sequence ID" value="KJY49168.1"/>
    <property type="molecule type" value="Genomic_DNA"/>
</dbReference>
<keyword evidence="4" id="KW-1185">Reference proteome</keyword>
<protein>
    <submittedName>
        <fullName evidence="3">Uncharacterized protein</fullName>
    </submittedName>
</protein>
<organism evidence="3 4">
    <name type="scientific">Bombilactobacillus mellis</name>
    <dbReference type="NCBI Taxonomy" id="1218508"/>
    <lineage>
        <taxon>Bacteria</taxon>
        <taxon>Bacillati</taxon>
        <taxon>Bacillota</taxon>
        <taxon>Bacilli</taxon>
        <taxon>Lactobacillales</taxon>
        <taxon>Lactobacillaceae</taxon>
        <taxon>Bombilactobacillus</taxon>
    </lineage>
</organism>
<dbReference type="PATRIC" id="fig|1218508.4.peg.633"/>
<proteinExistence type="predicted"/>
<dbReference type="RefSeq" id="WP_045922469.1">
    <property type="nucleotide sequence ID" value="NZ_JBHTHW010000003.1"/>
</dbReference>
<name>A0A0F4KSY2_9LACO</name>
<feature type="region of interest" description="Disordered" evidence="1">
    <location>
        <begin position="411"/>
        <end position="442"/>
    </location>
</feature>
<feature type="chain" id="PRO_5002471925" evidence="2">
    <location>
        <begin position="26"/>
        <end position="857"/>
    </location>
</feature>
<dbReference type="OrthoDB" id="2171190at2"/>
<reference evidence="3 4" key="1">
    <citation type="submission" date="2014-12" db="EMBL/GenBank/DDBJ databases">
        <title>Comparative genomics of the lactic acid bacteria isolated from the honey bee gut.</title>
        <authorList>
            <person name="Ellegaard K.M."/>
            <person name="Tamarit D."/>
            <person name="Javelind E."/>
            <person name="Olofsson T."/>
            <person name="Andersson S.G."/>
            <person name="Vasquez A."/>
        </authorList>
    </citation>
    <scope>NUCLEOTIDE SEQUENCE [LARGE SCALE GENOMIC DNA]</scope>
    <source>
        <strain evidence="3 4">Hon2</strain>
    </source>
</reference>
<comment type="caution">
    <text evidence="3">The sequence shown here is derived from an EMBL/GenBank/DDBJ whole genome shotgun (WGS) entry which is preliminary data.</text>
</comment>
<feature type="signal peptide" evidence="2">
    <location>
        <begin position="1"/>
        <end position="25"/>
    </location>
</feature>
<accession>A0A0F4KSY2</accession>
<evidence type="ECO:0000313" key="4">
    <source>
        <dbReference type="Proteomes" id="UP000033695"/>
    </source>
</evidence>
<dbReference type="AlphaFoldDB" id="A0A0F4KSY2"/>
<evidence type="ECO:0000256" key="1">
    <source>
        <dbReference type="SAM" id="MobiDB-lite"/>
    </source>
</evidence>
<dbReference type="Proteomes" id="UP000033695">
    <property type="component" value="Unassembled WGS sequence"/>
</dbReference>
<keyword evidence="2" id="KW-0732">Signal</keyword>
<dbReference type="HOGENOM" id="CLU_333391_0_0_9"/>
<evidence type="ECO:0000313" key="3">
    <source>
        <dbReference type="EMBL" id="KJY49168.1"/>
    </source>
</evidence>